<dbReference type="Proteomes" id="UP001501285">
    <property type="component" value="Unassembled WGS sequence"/>
</dbReference>
<dbReference type="InterPro" id="IPR021412">
    <property type="entry name" value="DUF3052"/>
</dbReference>
<evidence type="ECO:0000313" key="1">
    <source>
        <dbReference type="EMBL" id="GAA2037170.1"/>
    </source>
</evidence>
<proteinExistence type="predicted"/>
<sequence length="140" mass="14943">MTVSETAGAASFSKLGFAKGQVIQEFGYDDDVDDALRFALEDVIGNELEDEDFNDGADGVMIWYRDGDDDLVDLMVDGLTKLFDQGFIVLLTPKAGRSGHVDASVVEEAASTAGLITGGQVNVAADWAATRLMPPKGPRR</sequence>
<protein>
    <submittedName>
        <fullName evidence="1">DUF3052 domain-containing protein</fullName>
    </submittedName>
</protein>
<dbReference type="Pfam" id="PF11253">
    <property type="entry name" value="DUF3052"/>
    <property type="match status" value="1"/>
</dbReference>
<accession>A0ABN2UIW9</accession>
<gene>
    <name evidence="1" type="ORF">GCM10009740_31070</name>
</gene>
<organism evidence="1 2">
    <name type="scientific">Terrabacter terrae</name>
    <dbReference type="NCBI Taxonomy" id="318434"/>
    <lineage>
        <taxon>Bacteria</taxon>
        <taxon>Bacillati</taxon>
        <taxon>Actinomycetota</taxon>
        <taxon>Actinomycetes</taxon>
        <taxon>Micrococcales</taxon>
        <taxon>Intrasporangiaceae</taxon>
        <taxon>Terrabacter</taxon>
    </lineage>
</organism>
<dbReference type="EMBL" id="BAAANB010000021">
    <property type="protein sequence ID" value="GAA2037170.1"/>
    <property type="molecule type" value="Genomic_DNA"/>
</dbReference>
<keyword evidence="2" id="KW-1185">Reference proteome</keyword>
<evidence type="ECO:0000313" key="2">
    <source>
        <dbReference type="Proteomes" id="UP001501285"/>
    </source>
</evidence>
<comment type="caution">
    <text evidence="1">The sequence shown here is derived from an EMBL/GenBank/DDBJ whole genome shotgun (WGS) entry which is preliminary data.</text>
</comment>
<name>A0ABN2UIW9_9MICO</name>
<reference evidence="1 2" key="1">
    <citation type="journal article" date="2019" name="Int. J. Syst. Evol. Microbiol.">
        <title>The Global Catalogue of Microorganisms (GCM) 10K type strain sequencing project: providing services to taxonomists for standard genome sequencing and annotation.</title>
        <authorList>
            <consortium name="The Broad Institute Genomics Platform"/>
            <consortium name="The Broad Institute Genome Sequencing Center for Infectious Disease"/>
            <person name="Wu L."/>
            <person name="Ma J."/>
        </authorList>
    </citation>
    <scope>NUCLEOTIDE SEQUENCE [LARGE SCALE GENOMIC DNA]</scope>
    <source>
        <strain evidence="1 2">JCM 14283</strain>
    </source>
</reference>